<feature type="region of interest" description="Disordered" evidence="1">
    <location>
        <begin position="25"/>
        <end position="172"/>
    </location>
</feature>
<evidence type="ECO:0000313" key="3">
    <source>
        <dbReference type="Proteomes" id="UP001341840"/>
    </source>
</evidence>
<feature type="compositionally biased region" description="Pro residues" evidence="1">
    <location>
        <begin position="112"/>
        <end position="132"/>
    </location>
</feature>
<dbReference type="SUPFAM" id="SSF54001">
    <property type="entry name" value="Cysteine proteinases"/>
    <property type="match status" value="1"/>
</dbReference>
<accession>A0ABU6UMZ5</accession>
<evidence type="ECO:0008006" key="4">
    <source>
        <dbReference type="Google" id="ProtNLM"/>
    </source>
</evidence>
<dbReference type="Proteomes" id="UP001341840">
    <property type="component" value="Unassembled WGS sequence"/>
</dbReference>
<dbReference type="InterPro" id="IPR038765">
    <property type="entry name" value="Papain-like_cys_pep_sf"/>
</dbReference>
<feature type="region of interest" description="Disordered" evidence="1">
    <location>
        <begin position="293"/>
        <end position="326"/>
    </location>
</feature>
<sequence>MARSRTLKRRNITVRMILKLSLNLKRCSKKGNKKEDKKKVHERQRQEREQRSQRREQRREESEPTLAKTMDEIKKKRKIQGKDEGKGKEKKATAESAAKPVHDATMAETGPEPEPQPQSGPEPEPEPQPQPEPEPELEPEPQPQPEPEPEPEPEPQPQPEPEAAILFGPEPQKVIDGFVAACQEVEETEAAIKACEEAELRYQQINQADLEKDNEAEPEIRKIIEDVVTDTTELPEQQEEAAPAPHKLDQPALALMMVASVVAQAKEFDPSKAFDLGIGTPRQRETPEMYDLDDFPEEPETPVTTAVPAPTAVQERPSSSEGHPHNRDLKERCVMWALSDRKDIKYDNIFMIHGDIHFEVVRKQFRSMRPGKEVDAAVIMTYSLVLNNEPIPRFQTDVYILPPTALSSMMETYKENYIDLHARKVHSITSLKSDEHLRLVNKDKLITHRYEKKTFFVVDSKRKDAPSSDRTRINKFAGNMIDQLLVYAGYHSLLTKGTRSKPTQISRYDCGTFVMKWMEVLDPTKLDAHSKYPIEDWSMEDLQGFRNNIIWQIILSSQNLHIQKAIRGAIETTIHKPSAALRSLYVQVNTDELKKLP</sequence>
<reference evidence="2 3" key="1">
    <citation type="journal article" date="2023" name="Plants (Basel)">
        <title>Bridging the Gap: Combining Genomics and Transcriptomics Approaches to Understand Stylosanthes scabra, an Orphan Legume from the Brazilian Caatinga.</title>
        <authorList>
            <person name="Ferreira-Neto J.R.C."/>
            <person name="da Silva M.D."/>
            <person name="Binneck E."/>
            <person name="de Melo N.F."/>
            <person name="da Silva R.H."/>
            <person name="de Melo A.L.T.M."/>
            <person name="Pandolfi V."/>
            <person name="Bustamante F.O."/>
            <person name="Brasileiro-Vidal A.C."/>
            <person name="Benko-Iseppon A.M."/>
        </authorList>
    </citation>
    <scope>NUCLEOTIDE SEQUENCE [LARGE SCALE GENOMIC DNA]</scope>
    <source>
        <tissue evidence="2">Leaves</tissue>
    </source>
</reference>
<evidence type="ECO:0000256" key="1">
    <source>
        <dbReference type="SAM" id="MobiDB-lite"/>
    </source>
</evidence>
<gene>
    <name evidence="2" type="ORF">PIB30_073011</name>
</gene>
<keyword evidence="3" id="KW-1185">Reference proteome</keyword>
<feature type="compositionally biased region" description="Basic and acidic residues" evidence="1">
    <location>
        <begin position="33"/>
        <end position="62"/>
    </location>
</feature>
<feature type="compositionally biased region" description="Low complexity" evidence="1">
    <location>
        <begin position="301"/>
        <end position="313"/>
    </location>
</feature>
<dbReference type="EMBL" id="JASCZI010121705">
    <property type="protein sequence ID" value="MED6162697.1"/>
    <property type="molecule type" value="Genomic_DNA"/>
</dbReference>
<proteinExistence type="predicted"/>
<protein>
    <recommendedName>
        <fullName evidence="4">Ubiquitin-like protease family profile domain-containing protein</fullName>
    </recommendedName>
</protein>
<organism evidence="2 3">
    <name type="scientific">Stylosanthes scabra</name>
    <dbReference type="NCBI Taxonomy" id="79078"/>
    <lineage>
        <taxon>Eukaryota</taxon>
        <taxon>Viridiplantae</taxon>
        <taxon>Streptophyta</taxon>
        <taxon>Embryophyta</taxon>
        <taxon>Tracheophyta</taxon>
        <taxon>Spermatophyta</taxon>
        <taxon>Magnoliopsida</taxon>
        <taxon>eudicotyledons</taxon>
        <taxon>Gunneridae</taxon>
        <taxon>Pentapetalae</taxon>
        <taxon>rosids</taxon>
        <taxon>fabids</taxon>
        <taxon>Fabales</taxon>
        <taxon>Fabaceae</taxon>
        <taxon>Papilionoideae</taxon>
        <taxon>50 kb inversion clade</taxon>
        <taxon>dalbergioids sensu lato</taxon>
        <taxon>Dalbergieae</taxon>
        <taxon>Pterocarpus clade</taxon>
        <taxon>Stylosanthes</taxon>
    </lineage>
</organism>
<feature type="compositionally biased region" description="Basic and acidic residues" evidence="1">
    <location>
        <begin position="69"/>
        <end position="93"/>
    </location>
</feature>
<name>A0ABU6UMZ5_9FABA</name>
<comment type="caution">
    <text evidence="2">The sequence shown here is derived from an EMBL/GenBank/DDBJ whole genome shotgun (WGS) entry which is preliminary data.</text>
</comment>
<dbReference type="Gene3D" id="3.40.395.10">
    <property type="entry name" value="Adenoviral Proteinase, Chain A"/>
    <property type="match status" value="1"/>
</dbReference>
<evidence type="ECO:0000313" key="2">
    <source>
        <dbReference type="EMBL" id="MED6162697.1"/>
    </source>
</evidence>